<evidence type="ECO:0000313" key="3">
    <source>
        <dbReference type="Proteomes" id="UP000762676"/>
    </source>
</evidence>
<proteinExistence type="predicted"/>
<name>A0AAV4F2A3_9GAST</name>
<reference evidence="2 3" key="1">
    <citation type="journal article" date="2021" name="Elife">
        <title>Chloroplast acquisition without the gene transfer in kleptoplastic sea slugs, Plakobranchus ocellatus.</title>
        <authorList>
            <person name="Maeda T."/>
            <person name="Takahashi S."/>
            <person name="Yoshida T."/>
            <person name="Shimamura S."/>
            <person name="Takaki Y."/>
            <person name="Nagai Y."/>
            <person name="Toyoda A."/>
            <person name="Suzuki Y."/>
            <person name="Arimoto A."/>
            <person name="Ishii H."/>
            <person name="Satoh N."/>
            <person name="Nishiyama T."/>
            <person name="Hasebe M."/>
            <person name="Maruyama T."/>
            <person name="Minagawa J."/>
            <person name="Obokata J."/>
            <person name="Shigenobu S."/>
        </authorList>
    </citation>
    <scope>NUCLEOTIDE SEQUENCE [LARGE SCALE GENOMIC DNA]</scope>
</reference>
<evidence type="ECO:0000313" key="2">
    <source>
        <dbReference type="EMBL" id="GFR66895.1"/>
    </source>
</evidence>
<dbReference type="EMBL" id="BMAT01011103">
    <property type="protein sequence ID" value="GFR66895.1"/>
    <property type="molecule type" value="Genomic_DNA"/>
</dbReference>
<feature type="compositionally biased region" description="Polar residues" evidence="1">
    <location>
        <begin position="49"/>
        <end position="71"/>
    </location>
</feature>
<evidence type="ECO:0000256" key="1">
    <source>
        <dbReference type="SAM" id="MobiDB-lite"/>
    </source>
</evidence>
<gene>
    <name evidence="2" type="ORF">ElyMa_005569800</name>
</gene>
<sequence length="246" mass="28396">MEVECCYNVDPSAFFPYKRVIKGGKLFIFPIRDSKGNICGFHPSEVLQSGDSRNEITGSSSTTEHTNQVSQALPDLSRPDCSCSPAYPTQGDVHHIPLTSKVKKALAPTEEDTCRHLITPLQRLTAGKQEILQQQLRARIQDMEKETEKVVYPTPMSFFRNDDRILRKAFRWYKRDLQLEKERGSFMEKPKHFYDENTKTWYNDMVRSEHPCLNREIQELMNRTDCVTFADATGGSCFHCPERKIP</sequence>
<protein>
    <submittedName>
        <fullName evidence="2">Uncharacterized protein</fullName>
    </submittedName>
</protein>
<comment type="caution">
    <text evidence="2">The sequence shown here is derived from an EMBL/GenBank/DDBJ whole genome shotgun (WGS) entry which is preliminary data.</text>
</comment>
<dbReference type="Proteomes" id="UP000762676">
    <property type="component" value="Unassembled WGS sequence"/>
</dbReference>
<dbReference type="AlphaFoldDB" id="A0AAV4F2A3"/>
<organism evidence="2 3">
    <name type="scientific">Elysia marginata</name>
    <dbReference type="NCBI Taxonomy" id="1093978"/>
    <lineage>
        <taxon>Eukaryota</taxon>
        <taxon>Metazoa</taxon>
        <taxon>Spiralia</taxon>
        <taxon>Lophotrochozoa</taxon>
        <taxon>Mollusca</taxon>
        <taxon>Gastropoda</taxon>
        <taxon>Heterobranchia</taxon>
        <taxon>Euthyneura</taxon>
        <taxon>Panpulmonata</taxon>
        <taxon>Sacoglossa</taxon>
        <taxon>Placobranchoidea</taxon>
        <taxon>Plakobranchidae</taxon>
        <taxon>Elysia</taxon>
    </lineage>
</organism>
<feature type="region of interest" description="Disordered" evidence="1">
    <location>
        <begin position="49"/>
        <end position="77"/>
    </location>
</feature>
<keyword evidence="3" id="KW-1185">Reference proteome</keyword>
<accession>A0AAV4F2A3</accession>